<gene>
    <name evidence="1" type="ORF">AMYX_12290</name>
</gene>
<accession>A0A7I9VJY0</accession>
<dbReference type="Gene3D" id="3.30.300.20">
    <property type="match status" value="1"/>
</dbReference>
<dbReference type="InterPro" id="IPR015946">
    <property type="entry name" value="KH_dom-like_a/b"/>
</dbReference>
<dbReference type="PANTHER" id="PTHR39624:SF2">
    <property type="entry name" value="OSMC-LIKE PROTEIN"/>
    <property type="match status" value="1"/>
</dbReference>
<reference evidence="2" key="1">
    <citation type="journal article" date="2020" name="Appl. Environ. Microbiol.">
        <title>Diazotrophic Anaeromyxobacter Isolates from Soils.</title>
        <authorList>
            <person name="Masuda Y."/>
            <person name="Yamanaka H."/>
            <person name="Xu Z.X."/>
            <person name="Shiratori Y."/>
            <person name="Aono T."/>
            <person name="Amachi S."/>
            <person name="Senoo K."/>
            <person name="Itoh H."/>
        </authorList>
    </citation>
    <scope>NUCLEOTIDE SEQUENCE [LARGE SCALE GENOMIC DNA]</scope>
    <source>
        <strain evidence="2">R267</strain>
    </source>
</reference>
<evidence type="ECO:0000313" key="2">
    <source>
        <dbReference type="Proteomes" id="UP000503640"/>
    </source>
</evidence>
<proteinExistence type="predicted"/>
<dbReference type="Pfam" id="PF02566">
    <property type="entry name" value="OsmC"/>
    <property type="match status" value="1"/>
</dbReference>
<evidence type="ECO:0000313" key="1">
    <source>
        <dbReference type="EMBL" id="GEJ56488.1"/>
    </source>
</evidence>
<name>A0A7I9VJY0_9BACT</name>
<dbReference type="InterPro" id="IPR036102">
    <property type="entry name" value="OsmC/Ohrsf"/>
</dbReference>
<comment type="caution">
    <text evidence="1">The sequence shown here is derived from an EMBL/GenBank/DDBJ whole genome shotgun (WGS) entry which is preliminary data.</text>
</comment>
<dbReference type="EMBL" id="BJTG01000003">
    <property type="protein sequence ID" value="GEJ56488.1"/>
    <property type="molecule type" value="Genomic_DNA"/>
</dbReference>
<dbReference type="AlphaFoldDB" id="A0A7I9VJY0"/>
<sequence>MAPEGLRLRELAQERPGRGAGRVGHARTINPRHVVSSAFRRWHMAGVPMTIELRGLGGTLTHGPSGARIETQPPLDNGGTGACFSPTDLVGAALASCALTTMALVAQREGIAFGDARASVEKRMTPPPRRIGELVLVVDMPREVRPTDRARLEEVARTCPVMRSLHPAVQVPIEFRYGR</sequence>
<dbReference type="Proteomes" id="UP000503640">
    <property type="component" value="Unassembled WGS sequence"/>
</dbReference>
<dbReference type="PANTHER" id="PTHR39624">
    <property type="entry name" value="PROTEIN INVOLVED IN RIMO-MEDIATED BETA-METHYLTHIOLATION OF RIBOSOMAL PROTEIN S12 YCAO"/>
    <property type="match status" value="1"/>
</dbReference>
<protein>
    <recommendedName>
        <fullName evidence="3">OsmC-like protein</fullName>
    </recommendedName>
</protein>
<evidence type="ECO:0008006" key="3">
    <source>
        <dbReference type="Google" id="ProtNLM"/>
    </source>
</evidence>
<dbReference type="SUPFAM" id="SSF82784">
    <property type="entry name" value="OsmC-like"/>
    <property type="match status" value="1"/>
</dbReference>
<keyword evidence="2" id="KW-1185">Reference proteome</keyword>
<organism evidence="1 2">
    <name type="scientific">Anaeromyxobacter diazotrophicus</name>
    <dbReference type="NCBI Taxonomy" id="2590199"/>
    <lineage>
        <taxon>Bacteria</taxon>
        <taxon>Pseudomonadati</taxon>
        <taxon>Myxococcota</taxon>
        <taxon>Myxococcia</taxon>
        <taxon>Myxococcales</taxon>
        <taxon>Cystobacterineae</taxon>
        <taxon>Anaeromyxobacteraceae</taxon>
        <taxon>Anaeromyxobacter</taxon>
    </lineage>
</organism>
<dbReference type="InterPro" id="IPR003718">
    <property type="entry name" value="OsmC/Ohr_fam"/>
</dbReference>